<dbReference type="AlphaFoldDB" id="A0A4Z2HB73"/>
<proteinExistence type="predicted"/>
<keyword evidence="2" id="KW-1185">Reference proteome</keyword>
<evidence type="ECO:0000313" key="1">
    <source>
        <dbReference type="EMBL" id="TNN62253.1"/>
    </source>
</evidence>
<name>A0A4Z2HB73_9TELE</name>
<protein>
    <submittedName>
        <fullName evidence="1">Uncharacterized protein</fullName>
    </submittedName>
</protein>
<comment type="caution">
    <text evidence="1">The sequence shown here is derived from an EMBL/GenBank/DDBJ whole genome shotgun (WGS) entry which is preliminary data.</text>
</comment>
<dbReference type="Proteomes" id="UP000314294">
    <property type="component" value="Unassembled WGS sequence"/>
</dbReference>
<gene>
    <name evidence="1" type="ORF">EYF80_027517</name>
</gene>
<organism evidence="1 2">
    <name type="scientific">Liparis tanakae</name>
    <name type="common">Tanaka's snailfish</name>
    <dbReference type="NCBI Taxonomy" id="230148"/>
    <lineage>
        <taxon>Eukaryota</taxon>
        <taxon>Metazoa</taxon>
        <taxon>Chordata</taxon>
        <taxon>Craniata</taxon>
        <taxon>Vertebrata</taxon>
        <taxon>Euteleostomi</taxon>
        <taxon>Actinopterygii</taxon>
        <taxon>Neopterygii</taxon>
        <taxon>Teleostei</taxon>
        <taxon>Neoteleostei</taxon>
        <taxon>Acanthomorphata</taxon>
        <taxon>Eupercaria</taxon>
        <taxon>Perciformes</taxon>
        <taxon>Cottioidei</taxon>
        <taxon>Cottales</taxon>
        <taxon>Liparidae</taxon>
        <taxon>Liparis</taxon>
    </lineage>
</organism>
<reference evidence="1 2" key="1">
    <citation type="submission" date="2019-03" db="EMBL/GenBank/DDBJ databases">
        <title>First draft genome of Liparis tanakae, snailfish: a comprehensive survey of snailfish specific genes.</title>
        <authorList>
            <person name="Kim W."/>
            <person name="Song I."/>
            <person name="Jeong J.-H."/>
            <person name="Kim D."/>
            <person name="Kim S."/>
            <person name="Ryu S."/>
            <person name="Song J.Y."/>
            <person name="Lee S.K."/>
        </authorList>
    </citation>
    <scope>NUCLEOTIDE SEQUENCE [LARGE SCALE GENOMIC DNA]</scope>
    <source>
        <tissue evidence="1">Muscle</tissue>
    </source>
</reference>
<accession>A0A4Z2HB73</accession>
<dbReference type="EMBL" id="SRLO01000298">
    <property type="protein sequence ID" value="TNN62253.1"/>
    <property type="molecule type" value="Genomic_DNA"/>
</dbReference>
<evidence type="ECO:0000313" key="2">
    <source>
        <dbReference type="Proteomes" id="UP000314294"/>
    </source>
</evidence>
<sequence length="161" mass="17531">MQSSDFGDRDLPQRLIGHFKNQVLPAETGGFNMKQVENSRTRGHIMVPCVCIKCLDLVLSIVDQPDGQVFVCQSDIIFEIVDPGDSADELPTAGVVVIPLIQQNPAEADGKALFRVALGHRHREGGSGRTATITSPWSSLMANVTQFPFRSSFAGHPWISS</sequence>